<dbReference type="PANTHER" id="PTHR38436:SF1">
    <property type="entry name" value="ESTER CYCLASE"/>
    <property type="match status" value="1"/>
</dbReference>
<sequence length="196" mass="21198">MKRDGNTAHLLRLGAGRVSAGARAQTRYGRGPDRPLGSWVAGAGAEARMADNVSIARRLYDGWNERAFDEIVQYAADDAELTIVGTGDVFRGKDGVRKYNENWATGFPDGRVAVDRVHGDGDTVVVEFTGQGTHTGTLATSMGDIPATGRSMTLKLCDVIEFRDGLIARQRSYFDTGSMMAQLGLLPEKLTTSQKK</sequence>
<dbReference type="OrthoDB" id="3783224at2"/>
<evidence type="ECO:0000313" key="1">
    <source>
        <dbReference type="EMBL" id="RYU14185.1"/>
    </source>
</evidence>
<evidence type="ECO:0008006" key="3">
    <source>
        <dbReference type="Google" id="ProtNLM"/>
    </source>
</evidence>
<accession>A0A4Q5J8Z3</accession>
<dbReference type="Pfam" id="PF07366">
    <property type="entry name" value="SnoaL"/>
    <property type="match status" value="1"/>
</dbReference>
<dbReference type="EMBL" id="SDPU01000012">
    <property type="protein sequence ID" value="RYU14185.1"/>
    <property type="molecule type" value="Genomic_DNA"/>
</dbReference>
<dbReference type="Proteomes" id="UP000291189">
    <property type="component" value="Unassembled WGS sequence"/>
</dbReference>
<keyword evidence="2" id="KW-1185">Reference proteome</keyword>
<reference evidence="1 2" key="1">
    <citation type="submission" date="2019-01" db="EMBL/GenBank/DDBJ databases">
        <title>Nocardioides guangzhouensis sp. nov., an actinobacterium isolated from soil.</title>
        <authorList>
            <person name="Fu Y."/>
            <person name="Cai Y."/>
            <person name="Lin Z."/>
            <person name="Chen P."/>
        </authorList>
    </citation>
    <scope>NUCLEOTIDE SEQUENCE [LARGE SCALE GENOMIC DNA]</scope>
    <source>
        <strain evidence="1 2">NBRC 105384</strain>
    </source>
</reference>
<evidence type="ECO:0000313" key="2">
    <source>
        <dbReference type="Proteomes" id="UP000291189"/>
    </source>
</evidence>
<dbReference type="AlphaFoldDB" id="A0A4Q5J8Z3"/>
<dbReference type="Gene3D" id="3.10.450.50">
    <property type="match status" value="1"/>
</dbReference>
<dbReference type="GO" id="GO:0030638">
    <property type="term" value="P:polyketide metabolic process"/>
    <property type="evidence" value="ECO:0007669"/>
    <property type="project" value="InterPro"/>
</dbReference>
<dbReference type="PANTHER" id="PTHR38436">
    <property type="entry name" value="POLYKETIDE CYCLASE SNOAL-LIKE DOMAIN"/>
    <property type="match status" value="1"/>
</dbReference>
<dbReference type="InterPro" id="IPR032710">
    <property type="entry name" value="NTF2-like_dom_sf"/>
</dbReference>
<gene>
    <name evidence="1" type="ORF">ETU37_04585</name>
</gene>
<protein>
    <recommendedName>
        <fullName evidence="3">Ester cyclase</fullName>
    </recommendedName>
</protein>
<comment type="caution">
    <text evidence="1">The sequence shown here is derived from an EMBL/GenBank/DDBJ whole genome shotgun (WGS) entry which is preliminary data.</text>
</comment>
<organism evidence="1 2">
    <name type="scientific">Nocardioides iriomotensis</name>
    <dbReference type="NCBI Taxonomy" id="715784"/>
    <lineage>
        <taxon>Bacteria</taxon>
        <taxon>Bacillati</taxon>
        <taxon>Actinomycetota</taxon>
        <taxon>Actinomycetes</taxon>
        <taxon>Propionibacteriales</taxon>
        <taxon>Nocardioidaceae</taxon>
        <taxon>Nocardioides</taxon>
    </lineage>
</organism>
<dbReference type="InterPro" id="IPR009959">
    <property type="entry name" value="Cyclase_SnoaL-like"/>
</dbReference>
<proteinExistence type="predicted"/>
<dbReference type="SUPFAM" id="SSF54427">
    <property type="entry name" value="NTF2-like"/>
    <property type="match status" value="1"/>
</dbReference>
<name>A0A4Q5J8Z3_9ACTN</name>